<comment type="caution">
    <text evidence="5">The sequence shown here is derived from an EMBL/GenBank/DDBJ whole genome shotgun (WGS) entry which is preliminary data.</text>
</comment>
<gene>
    <name evidence="5" type="ORF">Pla100_54930</name>
</gene>
<reference evidence="5 6" key="1">
    <citation type="submission" date="2019-02" db="EMBL/GenBank/DDBJ databases">
        <title>Deep-cultivation of Planctomycetes and their phenomic and genomic characterization uncovers novel biology.</title>
        <authorList>
            <person name="Wiegand S."/>
            <person name="Jogler M."/>
            <person name="Boedeker C."/>
            <person name="Pinto D."/>
            <person name="Vollmers J."/>
            <person name="Rivas-Marin E."/>
            <person name="Kohn T."/>
            <person name="Peeters S.H."/>
            <person name="Heuer A."/>
            <person name="Rast P."/>
            <person name="Oberbeckmann S."/>
            <person name="Bunk B."/>
            <person name="Jeske O."/>
            <person name="Meyerdierks A."/>
            <person name="Storesund J.E."/>
            <person name="Kallscheuer N."/>
            <person name="Luecker S."/>
            <person name="Lage O.M."/>
            <person name="Pohl T."/>
            <person name="Merkel B.J."/>
            <person name="Hornburger P."/>
            <person name="Mueller R.-W."/>
            <person name="Bruemmer F."/>
            <person name="Labrenz M."/>
            <person name="Spormann A.M."/>
            <person name="Op Den Camp H."/>
            <person name="Overmann J."/>
            <person name="Amann R."/>
            <person name="Jetten M.S.M."/>
            <person name="Mascher T."/>
            <person name="Medema M.H."/>
            <person name="Devos D.P."/>
            <person name="Kaster A.-K."/>
            <person name="Ovreas L."/>
            <person name="Rohde M."/>
            <person name="Galperin M.Y."/>
            <person name="Jogler C."/>
        </authorList>
    </citation>
    <scope>NUCLEOTIDE SEQUENCE [LARGE SCALE GENOMIC DNA]</scope>
    <source>
        <strain evidence="5 6">Pla100</strain>
    </source>
</reference>
<sequence>MRQPTPSSFRRCLSGSLIAIVVGSFSILIAAEPDASAPNPEHVSFFESRIRPVLVQHCYECHSDQTDDVAGSLWLDSAGGMKDGGDSGPAIVPGDVDGSLLISAIRYESSEMPPSGRLPDPVIEDFEKWIRDGAVDPRSSADLPGRRLAPSGIDLEEGRKFWAFQPVRSSTIPVMQADQKPADSWIDAFLNDALSHAGIIANEDASIDAQLRRLSFDLTGLPPSEDLIESWRSDPSERHWMKIVDELLASSEFAEHWARHEMDVARYADSNGADFNATHHDAWRYRDYLVRSIARDVPIDETIRQQIAGDLLPFATPEQQYDQLVATTFLMIGTKMLSERNKTKLIMDVVDEQIDTVGRAFMALTLGCARCHDHKFDPVATEDYYALAGIFRSTRSLEGESQRYVSTWRPTPLPASPDLIAAHAAYDAKTKELQQAIKKQKSELESLQAPQPALEGVVIDDREAVQDGQWTESTYMPGFIGEGYVHDNNRDKGERSIQFQTALPAPGDSDSAGGAATKIESAMPTWEVRLWYSPGTTRAANIPATIQIGEQTHELTIDQRQSGNKVTFLVLGRWKADYGSELRLRISNHNTTGYVVVDALQIVQLDESQDDQAAGPDSDRVARIDSIRQQRQAAFKNEIKRLEDELTAHKKIAPERLPHAMAVADLPASQCRDCEVHIRGEINNLGEPVPRGFLRVCGNGSSVIQADPSSGPLSQSSGRLELADWLTDPDHPLTARVSVNRIWMHLMGEGIVRTVDNFGSRGERPAHPELLDALAIELIRSGWSRKQLIRQIVLTNAYRRSSQDNPDAASIDPENRLLWRAHRRRLTAESIRDAMLVVSGTLDRSPRYDTMRSYGVLVSNNNADSKANKVVTLADPKRTIYLPIIRGEIPTLLSTLDAADPDLLVGKRPTTNVPAQAFALIGSDEVRHWAKLTAQRLVNEVPAEQDRVEPVYRRVLQRFPQSADRDLVNAWMNSPAASEMDEITRWQYWIAAMFAGTEFRFLD</sequence>
<evidence type="ECO:0000259" key="2">
    <source>
        <dbReference type="Pfam" id="PF07583"/>
    </source>
</evidence>
<evidence type="ECO:0000259" key="3">
    <source>
        <dbReference type="Pfam" id="PF07587"/>
    </source>
</evidence>
<evidence type="ECO:0000313" key="5">
    <source>
        <dbReference type="EMBL" id="TWT89564.1"/>
    </source>
</evidence>
<dbReference type="PANTHER" id="PTHR35889">
    <property type="entry name" value="CYCLOINULO-OLIGOSACCHARIDE FRUCTANOTRANSFERASE-RELATED"/>
    <property type="match status" value="1"/>
</dbReference>
<dbReference type="EMBL" id="SJPM01000017">
    <property type="protein sequence ID" value="TWT89564.1"/>
    <property type="molecule type" value="Genomic_DNA"/>
</dbReference>
<feature type="transmembrane region" description="Helical" evidence="1">
    <location>
        <begin position="12"/>
        <end position="31"/>
    </location>
</feature>
<keyword evidence="1" id="KW-0472">Membrane</keyword>
<keyword evidence="6" id="KW-1185">Reference proteome</keyword>
<dbReference type="Pfam" id="PF07583">
    <property type="entry name" value="PSCyt2"/>
    <property type="match status" value="1"/>
</dbReference>
<dbReference type="AlphaFoldDB" id="A0A5C5ZQ02"/>
<feature type="domain" description="DUF1549" evidence="2">
    <location>
        <begin position="186"/>
        <end position="395"/>
    </location>
</feature>
<evidence type="ECO:0000256" key="1">
    <source>
        <dbReference type="SAM" id="Phobius"/>
    </source>
</evidence>
<keyword evidence="1" id="KW-0812">Transmembrane</keyword>
<dbReference type="PANTHER" id="PTHR35889:SF3">
    <property type="entry name" value="F-BOX DOMAIN-CONTAINING PROTEIN"/>
    <property type="match status" value="1"/>
</dbReference>
<accession>A0A5C5ZQ02</accession>
<dbReference type="Pfam" id="PF07587">
    <property type="entry name" value="PSD1"/>
    <property type="match status" value="1"/>
</dbReference>
<dbReference type="Proteomes" id="UP000316213">
    <property type="component" value="Unassembled WGS sequence"/>
</dbReference>
<dbReference type="RefSeq" id="WP_231603629.1">
    <property type="nucleotide sequence ID" value="NZ_SJPM01000017.1"/>
</dbReference>
<dbReference type="InterPro" id="IPR011429">
    <property type="entry name" value="Cyt_c_Planctomycete-type"/>
</dbReference>
<dbReference type="InterPro" id="IPR011444">
    <property type="entry name" value="DUF1549"/>
</dbReference>
<keyword evidence="1" id="KW-1133">Transmembrane helix</keyword>
<dbReference type="Pfam" id="PF07635">
    <property type="entry name" value="PSCyt1"/>
    <property type="match status" value="1"/>
</dbReference>
<dbReference type="InterPro" id="IPR022655">
    <property type="entry name" value="DUF1553"/>
</dbReference>
<proteinExistence type="predicted"/>
<protein>
    <submittedName>
        <fullName evidence="5">Planctomycete cytochrome C</fullName>
    </submittedName>
</protein>
<feature type="domain" description="DUF1553" evidence="3">
    <location>
        <begin position="718"/>
        <end position="970"/>
    </location>
</feature>
<feature type="domain" description="Cytochrome C Planctomycete-type" evidence="4">
    <location>
        <begin position="58"/>
        <end position="116"/>
    </location>
</feature>
<evidence type="ECO:0000259" key="4">
    <source>
        <dbReference type="Pfam" id="PF07635"/>
    </source>
</evidence>
<organism evidence="5 6">
    <name type="scientific">Neorhodopirellula pilleata</name>
    <dbReference type="NCBI Taxonomy" id="2714738"/>
    <lineage>
        <taxon>Bacteria</taxon>
        <taxon>Pseudomonadati</taxon>
        <taxon>Planctomycetota</taxon>
        <taxon>Planctomycetia</taxon>
        <taxon>Pirellulales</taxon>
        <taxon>Pirellulaceae</taxon>
        <taxon>Neorhodopirellula</taxon>
    </lineage>
</organism>
<evidence type="ECO:0000313" key="6">
    <source>
        <dbReference type="Proteomes" id="UP000316213"/>
    </source>
</evidence>
<name>A0A5C5ZQ02_9BACT</name>